<gene>
    <name evidence="1" type="ORF">CE91St55_40850</name>
</gene>
<organism evidence="1 2">
    <name type="scientific">Hungatella hathewayi</name>
    <dbReference type="NCBI Taxonomy" id="154046"/>
    <lineage>
        <taxon>Bacteria</taxon>
        <taxon>Bacillati</taxon>
        <taxon>Bacillota</taxon>
        <taxon>Clostridia</taxon>
        <taxon>Lachnospirales</taxon>
        <taxon>Lachnospiraceae</taxon>
        <taxon>Hungatella</taxon>
    </lineage>
</organism>
<sequence length="63" mass="7087">MSKEMLHGLIDMIPESDTETIYNVLLKFIPTDMPENDELKAIAFADRSIGSEGTVPMDSINWD</sequence>
<comment type="caution">
    <text evidence="1">The sequence shown here is derived from an EMBL/GenBank/DDBJ whole genome shotgun (WGS) entry which is preliminary data.</text>
</comment>
<dbReference type="EMBL" id="BQNJ01000001">
    <property type="protein sequence ID" value="GKH02104.1"/>
    <property type="molecule type" value="Genomic_DNA"/>
</dbReference>
<proteinExistence type="predicted"/>
<reference evidence="1" key="1">
    <citation type="submission" date="2022-01" db="EMBL/GenBank/DDBJ databases">
        <title>Novel bile acid biosynthetic pathways are enriched in the microbiome of centenarians.</title>
        <authorList>
            <person name="Sato Y."/>
            <person name="Atarashi K."/>
            <person name="Plichta R.D."/>
            <person name="Arai Y."/>
            <person name="Sasajima S."/>
            <person name="Kearney M.S."/>
            <person name="Suda W."/>
            <person name="Takeshita K."/>
            <person name="Sasaki T."/>
            <person name="Okamoto S."/>
            <person name="Skelly N.A."/>
            <person name="Okamura Y."/>
            <person name="Vlamakis H."/>
            <person name="Li Y."/>
            <person name="Tanoue T."/>
            <person name="Takei H."/>
            <person name="Nittono H."/>
            <person name="Narushima S."/>
            <person name="Irie J."/>
            <person name="Itoh H."/>
            <person name="Moriya K."/>
            <person name="Sugiura Y."/>
            <person name="Suematsu M."/>
            <person name="Moritoki N."/>
            <person name="Shibata S."/>
            <person name="Littman R.D."/>
            <person name="Fischbach A.M."/>
            <person name="Uwamino Y."/>
            <person name="Inoue T."/>
            <person name="Honda A."/>
            <person name="Hattori M."/>
            <person name="Murai T."/>
            <person name="Xavier J.R."/>
            <person name="Hirose N."/>
            <person name="Honda K."/>
        </authorList>
    </citation>
    <scope>NUCLEOTIDE SEQUENCE</scope>
    <source>
        <strain evidence="1">CE91-St55</strain>
    </source>
</reference>
<dbReference type="AlphaFoldDB" id="A0A174R5W2"/>
<accession>A0A174R5W2</accession>
<name>A0A174R5W2_9FIRM</name>
<evidence type="ECO:0000313" key="1">
    <source>
        <dbReference type="EMBL" id="GKH02104.1"/>
    </source>
</evidence>
<evidence type="ECO:0000313" key="2">
    <source>
        <dbReference type="Proteomes" id="UP001055091"/>
    </source>
</evidence>
<dbReference type="Proteomes" id="UP001055091">
    <property type="component" value="Unassembled WGS sequence"/>
</dbReference>
<protein>
    <submittedName>
        <fullName evidence="1">Uncharacterized protein</fullName>
    </submittedName>
</protein>
<dbReference type="RefSeq" id="WP_055649934.1">
    <property type="nucleotide sequence ID" value="NZ_BQNJ01000001.1"/>
</dbReference>